<evidence type="ECO:0000313" key="2">
    <source>
        <dbReference type="EMBL" id="AMJ75304.1"/>
    </source>
</evidence>
<dbReference type="EMBL" id="JAUOQI010000016">
    <property type="protein sequence ID" value="MDO6579192.1"/>
    <property type="molecule type" value="Genomic_DNA"/>
</dbReference>
<protein>
    <submittedName>
        <fullName evidence="3">Uncharacterized protein</fullName>
    </submittedName>
</protein>
<dbReference type="RefSeq" id="WP_057790143.1">
    <property type="nucleotide sequence ID" value="NZ_CP013926.1"/>
</dbReference>
<dbReference type="AlphaFoldDB" id="A0AAW7Z6M3"/>
<evidence type="ECO:0000256" key="1">
    <source>
        <dbReference type="SAM" id="Phobius"/>
    </source>
</evidence>
<keyword evidence="4" id="KW-1185">Reference proteome</keyword>
<feature type="transmembrane region" description="Helical" evidence="1">
    <location>
        <begin position="57"/>
        <end position="76"/>
    </location>
</feature>
<evidence type="ECO:0000313" key="5">
    <source>
        <dbReference type="Proteomes" id="UP001170717"/>
    </source>
</evidence>
<dbReference type="Proteomes" id="UP000056750">
    <property type="component" value="Chromosome"/>
</dbReference>
<proteinExistence type="predicted"/>
<sequence>MNTLTISNASRNSELGSFFHSLLFAANTILGLSFAFIIVSILISYPYAEYFSMHAQLLAHISTIVMAAILKVSYVMRCVAQHGLGLEVR</sequence>
<dbReference type="Proteomes" id="UP001170717">
    <property type="component" value="Unassembled WGS sequence"/>
</dbReference>
<reference evidence="2 4" key="1">
    <citation type="submission" date="2015-12" db="EMBL/GenBank/DDBJ databases">
        <title>Intraspecies pangenome expansion in the marine bacterium Alteromonas.</title>
        <authorList>
            <person name="Lopez-Perez M."/>
            <person name="Rodriguez-Valera F."/>
        </authorList>
    </citation>
    <scope>NUCLEOTIDE SEQUENCE [LARGE SCALE GENOMIC DNA]</scope>
    <source>
        <strain evidence="2 4">LMG 21861</strain>
    </source>
</reference>
<name>A0AAW7Z6M3_9ALTE</name>
<evidence type="ECO:0000313" key="4">
    <source>
        <dbReference type="Proteomes" id="UP000056750"/>
    </source>
</evidence>
<accession>A0AAW7Z6M3</accession>
<dbReference type="KEGG" id="asq:AVL57_15820"/>
<keyword evidence="1" id="KW-0812">Transmembrane</keyword>
<dbReference type="EMBL" id="CP013926">
    <property type="protein sequence ID" value="AMJ75304.1"/>
    <property type="molecule type" value="Genomic_DNA"/>
</dbReference>
<keyword evidence="1" id="KW-0472">Membrane</keyword>
<keyword evidence="1" id="KW-1133">Transmembrane helix</keyword>
<organism evidence="3 5">
    <name type="scientific">Alteromonas stellipolaris</name>
    <dbReference type="NCBI Taxonomy" id="233316"/>
    <lineage>
        <taxon>Bacteria</taxon>
        <taxon>Pseudomonadati</taxon>
        <taxon>Pseudomonadota</taxon>
        <taxon>Gammaproteobacteria</taxon>
        <taxon>Alteromonadales</taxon>
        <taxon>Alteromonadaceae</taxon>
        <taxon>Alteromonas/Salinimonas group</taxon>
        <taxon>Alteromonas</taxon>
    </lineage>
</organism>
<gene>
    <name evidence="2" type="ORF">AVL57_15820</name>
    <name evidence="3" type="ORF">Q4527_17445</name>
</gene>
<reference evidence="3" key="2">
    <citation type="submission" date="2023-07" db="EMBL/GenBank/DDBJ databases">
        <title>Genome content predicts the carbon catabolic preferences of heterotrophic bacteria.</title>
        <authorList>
            <person name="Gralka M."/>
        </authorList>
    </citation>
    <scope>NUCLEOTIDE SEQUENCE</scope>
    <source>
        <strain evidence="3">F2M12</strain>
    </source>
</reference>
<feature type="transmembrane region" description="Helical" evidence="1">
    <location>
        <begin position="21"/>
        <end position="45"/>
    </location>
</feature>
<evidence type="ECO:0000313" key="3">
    <source>
        <dbReference type="EMBL" id="MDO6579192.1"/>
    </source>
</evidence>